<evidence type="ECO:0000313" key="2">
    <source>
        <dbReference type="Proteomes" id="UP000236291"/>
    </source>
</evidence>
<evidence type="ECO:0000313" key="1">
    <source>
        <dbReference type="EMBL" id="PNX64763.1"/>
    </source>
</evidence>
<dbReference type="AlphaFoldDB" id="A0A2K3KES5"/>
<proteinExistence type="predicted"/>
<feature type="non-terminal residue" evidence="1">
    <location>
        <position position="63"/>
    </location>
</feature>
<reference evidence="1 2" key="2">
    <citation type="journal article" date="2017" name="Front. Plant Sci.">
        <title>Gene Classification and Mining of Molecular Markers Useful in Red Clover (Trifolium pratense) Breeding.</title>
        <authorList>
            <person name="Istvanek J."/>
            <person name="Dluhosova J."/>
            <person name="Dluhos P."/>
            <person name="Patkova L."/>
            <person name="Nedelnik J."/>
            <person name="Repkova J."/>
        </authorList>
    </citation>
    <scope>NUCLEOTIDE SEQUENCE [LARGE SCALE GENOMIC DNA]</scope>
    <source>
        <strain evidence="2">cv. Tatra</strain>
        <tissue evidence="1">Young leaves</tissue>
    </source>
</reference>
<gene>
    <name evidence="1" type="ORF">L195_g062275</name>
</gene>
<organism evidence="1 2">
    <name type="scientific">Trifolium pratense</name>
    <name type="common">Red clover</name>
    <dbReference type="NCBI Taxonomy" id="57577"/>
    <lineage>
        <taxon>Eukaryota</taxon>
        <taxon>Viridiplantae</taxon>
        <taxon>Streptophyta</taxon>
        <taxon>Embryophyta</taxon>
        <taxon>Tracheophyta</taxon>
        <taxon>Spermatophyta</taxon>
        <taxon>Magnoliopsida</taxon>
        <taxon>eudicotyledons</taxon>
        <taxon>Gunneridae</taxon>
        <taxon>Pentapetalae</taxon>
        <taxon>rosids</taxon>
        <taxon>fabids</taxon>
        <taxon>Fabales</taxon>
        <taxon>Fabaceae</taxon>
        <taxon>Papilionoideae</taxon>
        <taxon>50 kb inversion clade</taxon>
        <taxon>NPAAA clade</taxon>
        <taxon>Hologalegina</taxon>
        <taxon>IRL clade</taxon>
        <taxon>Trifolieae</taxon>
        <taxon>Trifolium</taxon>
    </lineage>
</organism>
<sequence length="63" mass="7185">MNKPSITKSDSSQEPLSRFETFTNLSHSMNSSLLHETLRSSVFNIKLTDLSQIRSQIQLLTFV</sequence>
<dbReference type="Proteomes" id="UP000236291">
    <property type="component" value="Unassembled WGS sequence"/>
</dbReference>
<accession>A0A2K3KES5</accession>
<comment type="caution">
    <text evidence="1">The sequence shown here is derived from an EMBL/GenBank/DDBJ whole genome shotgun (WGS) entry which is preliminary data.</text>
</comment>
<dbReference type="EMBL" id="ASHM01170114">
    <property type="protein sequence ID" value="PNX64763.1"/>
    <property type="molecule type" value="Genomic_DNA"/>
</dbReference>
<protein>
    <submittedName>
        <fullName evidence="1">Uncharacterized protein</fullName>
    </submittedName>
</protein>
<name>A0A2K3KES5_TRIPR</name>
<reference evidence="1 2" key="1">
    <citation type="journal article" date="2014" name="Am. J. Bot.">
        <title>Genome assembly and annotation for red clover (Trifolium pratense; Fabaceae).</title>
        <authorList>
            <person name="Istvanek J."/>
            <person name="Jaros M."/>
            <person name="Krenek A."/>
            <person name="Repkova J."/>
        </authorList>
    </citation>
    <scope>NUCLEOTIDE SEQUENCE [LARGE SCALE GENOMIC DNA]</scope>
    <source>
        <strain evidence="2">cv. Tatra</strain>
        <tissue evidence="1">Young leaves</tissue>
    </source>
</reference>